<organism evidence="1 2">
    <name type="scientific">Metabacillus herbersteinensis</name>
    <dbReference type="NCBI Taxonomy" id="283816"/>
    <lineage>
        <taxon>Bacteria</taxon>
        <taxon>Bacillati</taxon>
        <taxon>Bacillota</taxon>
        <taxon>Bacilli</taxon>
        <taxon>Bacillales</taxon>
        <taxon>Bacillaceae</taxon>
        <taxon>Metabacillus</taxon>
    </lineage>
</organism>
<reference evidence="1 2" key="1">
    <citation type="submission" date="2024-09" db="EMBL/GenBank/DDBJ databases">
        <authorList>
            <person name="Sun Q."/>
            <person name="Mori K."/>
        </authorList>
    </citation>
    <scope>NUCLEOTIDE SEQUENCE [LARGE SCALE GENOMIC DNA]</scope>
    <source>
        <strain evidence="1 2">CCM 7228</strain>
    </source>
</reference>
<dbReference type="Pfam" id="PF11148">
    <property type="entry name" value="DUF2922"/>
    <property type="match status" value="1"/>
</dbReference>
<keyword evidence="2" id="KW-1185">Reference proteome</keyword>
<protein>
    <submittedName>
        <fullName evidence="1">DUF2922 domain-containing protein</fullName>
    </submittedName>
</protein>
<evidence type="ECO:0000313" key="1">
    <source>
        <dbReference type="EMBL" id="MFC0271717.1"/>
    </source>
</evidence>
<dbReference type="InterPro" id="IPR021321">
    <property type="entry name" value="DUF2922"/>
</dbReference>
<evidence type="ECO:0000313" key="2">
    <source>
        <dbReference type="Proteomes" id="UP001589854"/>
    </source>
</evidence>
<accession>A0ABV6GDG3</accession>
<proteinExistence type="predicted"/>
<gene>
    <name evidence="1" type="ORF">ACFFIX_09635</name>
</gene>
<dbReference type="RefSeq" id="WP_378933138.1">
    <property type="nucleotide sequence ID" value="NZ_JBHLVO010000006.1"/>
</dbReference>
<name>A0ABV6GDG3_9BACI</name>
<dbReference type="EMBL" id="JBHLVO010000006">
    <property type="protein sequence ID" value="MFC0271717.1"/>
    <property type="molecule type" value="Genomic_DNA"/>
</dbReference>
<comment type="caution">
    <text evidence="1">The sequence shown here is derived from an EMBL/GenBank/DDBJ whole genome shotgun (WGS) entry which is preliminary data.</text>
</comment>
<dbReference type="Proteomes" id="UP001589854">
    <property type="component" value="Unassembled WGS sequence"/>
</dbReference>
<sequence>MAKTLELHFVNTGGKTVKLTVESPKEPIDSVAIGTAMDEILAANLFMSADGGDFISKKGARVVERNVTDIELV</sequence>